<dbReference type="EMBL" id="JARFVA010000004">
    <property type="protein sequence ID" value="MDF0708155.1"/>
    <property type="molecule type" value="Genomic_DNA"/>
</dbReference>
<sequence length="230" mass="26597">MKTNYLVTLLTLIFFVACKTEPKKSEETAAAPETEKSVPELIADAHGFDNWKNVEEITFTFNVDRDSMHFERSWNWEPKSNTVTAISGPDTLTYNRNSMDSIALKTNSGFINDRYWLMAPFNLMWDSNNYTYEHTEESTAPISGETMQKLTIVYANEGGYTPGDAYDFYFKEDYIIREWAYRKSNQEEPNLVSTWEDYVEMEGLQLAQQHNRPEGGTNLYFTGLSVSKKE</sequence>
<dbReference type="RefSeq" id="WP_275650109.1">
    <property type="nucleotide sequence ID" value="NZ_JARFVA010000004.1"/>
</dbReference>
<dbReference type="Proteomes" id="UP001217083">
    <property type="component" value="Unassembled WGS sequence"/>
</dbReference>
<evidence type="ECO:0000313" key="1">
    <source>
        <dbReference type="EMBL" id="MDF0708155.1"/>
    </source>
</evidence>
<evidence type="ECO:0008006" key="3">
    <source>
        <dbReference type="Google" id="ProtNLM"/>
    </source>
</evidence>
<protein>
    <recommendedName>
        <fullName evidence="3">Selenophosphate synthetase</fullName>
    </recommendedName>
</protein>
<accession>A0ABT5XQS4</accession>
<dbReference type="PROSITE" id="PS51257">
    <property type="entry name" value="PROKAR_LIPOPROTEIN"/>
    <property type="match status" value="1"/>
</dbReference>
<evidence type="ECO:0000313" key="2">
    <source>
        <dbReference type="Proteomes" id="UP001217083"/>
    </source>
</evidence>
<proteinExistence type="predicted"/>
<gene>
    <name evidence="1" type="ORF">PY091_13080</name>
</gene>
<comment type="caution">
    <text evidence="1">The sequence shown here is derived from an EMBL/GenBank/DDBJ whole genome shotgun (WGS) entry which is preliminary data.</text>
</comment>
<organism evidence="1 2">
    <name type="scientific">Flagellimonas okinawensis</name>
    <dbReference type="NCBI Taxonomy" id="3031324"/>
    <lineage>
        <taxon>Bacteria</taxon>
        <taxon>Pseudomonadati</taxon>
        <taxon>Bacteroidota</taxon>
        <taxon>Flavobacteriia</taxon>
        <taxon>Flavobacteriales</taxon>
        <taxon>Flavobacteriaceae</taxon>
        <taxon>Flagellimonas</taxon>
    </lineage>
</organism>
<keyword evidence="2" id="KW-1185">Reference proteome</keyword>
<reference evidence="1 2" key="1">
    <citation type="submission" date="2023-03" db="EMBL/GenBank/DDBJ databases">
        <title>Muricauda XX sp. nov. and Muricauda XXX sp. nov., two novel species isolated from Okinawa Trough.</title>
        <authorList>
            <person name="Cao W."/>
            <person name="Deng X."/>
        </authorList>
    </citation>
    <scope>NUCLEOTIDE SEQUENCE [LARGE SCALE GENOMIC DNA]</scope>
    <source>
        <strain evidence="1 2">81s02</strain>
    </source>
</reference>
<name>A0ABT5XQS4_9FLAO</name>